<gene>
    <name evidence="1" type="ORF">SDC9_191290</name>
</gene>
<accession>A0A645HXY3</accession>
<reference evidence="1" key="1">
    <citation type="submission" date="2019-08" db="EMBL/GenBank/DDBJ databases">
        <authorList>
            <person name="Kucharzyk K."/>
            <person name="Murdoch R.W."/>
            <person name="Higgins S."/>
            <person name="Loffler F."/>
        </authorList>
    </citation>
    <scope>NUCLEOTIDE SEQUENCE</scope>
</reference>
<comment type="caution">
    <text evidence="1">The sequence shown here is derived from an EMBL/GenBank/DDBJ whole genome shotgun (WGS) entry which is preliminary data.</text>
</comment>
<name>A0A645HXY3_9ZZZZ</name>
<dbReference type="EMBL" id="VSSQ01102315">
    <property type="protein sequence ID" value="MPN43730.1"/>
    <property type="molecule type" value="Genomic_DNA"/>
</dbReference>
<dbReference type="AlphaFoldDB" id="A0A645HXY3"/>
<organism evidence="1">
    <name type="scientific">bioreactor metagenome</name>
    <dbReference type="NCBI Taxonomy" id="1076179"/>
    <lineage>
        <taxon>unclassified sequences</taxon>
        <taxon>metagenomes</taxon>
        <taxon>ecological metagenomes</taxon>
    </lineage>
</organism>
<protein>
    <submittedName>
        <fullName evidence="1">Uncharacterized protein</fullName>
    </submittedName>
</protein>
<sequence length="114" mass="12749">MEFQIDFRLVDPAGVQEPPESLSGQFLEERPQIIGIGFQQIRQIGEGDVFQIVTVDESPAVFEVEGFVVLFGVHGSGCGEKFDLAADEFRQKSGAFTKPALFFRRDLRRKDSVP</sequence>
<proteinExistence type="predicted"/>
<evidence type="ECO:0000313" key="1">
    <source>
        <dbReference type="EMBL" id="MPN43730.1"/>
    </source>
</evidence>